<proteinExistence type="predicted"/>
<dbReference type="InterPro" id="IPR038765">
    <property type="entry name" value="Papain-like_cys_pep_sf"/>
</dbReference>
<dbReference type="Proteomes" id="UP000306918">
    <property type="component" value="Unassembled WGS sequence"/>
</dbReference>
<protein>
    <submittedName>
        <fullName evidence="2">Transglutaminase domain-containing protein</fullName>
    </submittedName>
</protein>
<organism evidence="2 3">
    <name type="scientific">Niastella caeni</name>
    <dbReference type="NCBI Taxonomy" id="2569763"/>
    <lineage>
        <taxon>Bacteria</taxon>
        <taxon>Pseudomonadati</taxon>
        <taxon>Bacteroidota</taxon>
        <taxon>Chitinophagia</taxon>
        <taxon>Chitinophagales</taxon>
        <taxon>Chitinophagaceae</taxon>
        <taxon>Niastella</taxon>
    </lineage>
</organism>
<dbReference type="Gene3D" id="3.10.620.30">
    <property type="match status" value="1"/>
</dbReference>
<evidence type="ECO:0000313" key="2">
    <source>
        <dbReference type="EMBL" id="THU31139.1"/>
    </source>
</evidence>
<keyword evidence="1" id="KW-0472">Membrane</keyword>
<accession>A0A4S8HAM4</accession>
<keyword evidence="1" id="KW-0812">Transmembrane</keyword>
<gene>
    <name evidence="2" type="ORF">FAM09_29085</name>
</gene>
<dbReference type="AlphaFoldDB" id="A0A4S8HAM4"/>
<dbReference type="SUPFAM" id="SSF54001">
    <property type="entry name" value="Cysteine proteinases"/>
    <property type="match status" value="1"/>
</dbReference>
<feature type="transmembrane region" description="Helical" evidence="1">
    <location>
        <begin position="372"/>
        <end position="394"/>
    </location>
</feature>
<dbReference type="OrthoDB" id="675213at2"/>
<name>A0A4S8HAM4_9BACT</name>
<dbReference type="RefSeq" id="WP_136580685.1">
    <property type="nucleotide sequence ID" value="NZ_STFF01000014.1"/>
</dbReference>
<sequence>MDFSYAVVPGYNHLYDLNEQIRITRFTHNDHRSVSIAFSGSAIKKVNEFKVYHNNVLLTEVKAPELTFQPLPGGRKYYIKVNDLPGDVIIEMDHTPDSVYRKAGNSGGGAFEVTGSNIPIESGHTYSVNDWALTFDDFNSEADNKEAALYLKDSMNIMPDDSSAERVLKITHFVLQRVKGMDGVPNDALFTLSPVNQLKYVQAGKSKLWCGNYTSIFAFFACKAGVPVRLVSCGDGINGNISTGGHVFAEVWLKEINRWSYVDLLARTVSIKKGDQFLNVIDVSRLLKYPGDDPDLVAAYFDGDSIVQKPFSQVAHTARYYFHKDNSFRFYFNDFLKRQIPKNLLERGKKIFYTRPYYAMYGDNLAIGQSQFMFRIITTYGLFLLLALCLFFGFKSFRKHKAAIK</sequence>
<reference evidence="2 3" key="1">
    <citation type="submission" date="2019-04" db="EMBL/GenBank/DDBJ databases">
        <title>Niastella caeni sp. nov., isolated from activated sludge.</title>
        <authorList>
            <person name="Sheng M."/>
        </authorList>
    </citation>
    <scope>NUCLEOTIDE SEQUENCE [LARGE SCALE GENOMIC DNA]</scope>
    <source>
        <strain evidence="2 3">HX-2-15</strain>
    </source>
</reference>
<comment type="caution">
    <text evidence="2">The sequence shown here is derived from an EMBL/GenBank/DDBJ whole genome shotgun (WGS) entry which is preliminary data.</text>
</comment>
<keyword evidence="1" id="KW-1133">Transmembrane helix</keyword>
<dbReference type="EMBL" id="STFF01000014">
    <property type="protein sequence ID" value="THU31139.1"/>
    <property type="molecule type" value="Genomic_DNA"/>
</dbReference>
<evidence type="ECO:0000313" key="3">
    <source>
        <dbReference type="Proteomes" id="UP000306918"/>
    </source>
</evidence>
<evidence type="ECO:0000256" key="1">
    <source>
        <dbReference type="SAM" id="Phobius"/>
    </source>
</evidence>
<keyword evidence="3" id="KW-1185">Reference proteome</keyword>